<evidence type="ECO:0000313" key="6">
    <source>
        <dbReference type="EMBL" id="HHF98806.1"/>
    </source>
</evidence>
<feature type="domain" description="4Fe-4S" evidence="5">
    <location>
        <begin position="112"/>
        <end position="171"/>
    </location>
</feature>
<dbReference type="PANTHER" id="PTHR36214:SF3">
    <property type="entry name" value="ACETYL-COA DECARBONYLASE_SYNTHASE COMPLEX SUBUNIT GAMMA"/>
    <property type="match status" value="1"/>
</dbReference>
<dbReference type="InterPro" id="IPR051069">
    <property type="entry name" value="ACDS_complex_subunit"/>
</dbReference>
<proteinExistence type="predicted"/>
<dbReference type="AlphaFoldDB" id="A0A7V5LZ87"/>
<dbReference type="GO" id="GO:0051539">
    <property type="term" value="F:4 iron, 4 sulfur cluster binding"/>
    <property type="evidence" value="ECO:0007669"/>
    <property type="project" value="UniProtKB-KW"/>
</dbReference>
<evidence type="ECO:0000256" key="3">
    <source>
        <dbReference type="ARBA" id="ARBA00023004"/>
    </source>
</evidence>
<protein>
    <submittedName>
        <fullName evidence="6">Fe-S cluster protein</fullName>
    </submittedName>
</protein>
<evidence type="ECO:0000256" key="2">
    <source>
        <dbReference type="ARBA" id="ARBA00022723"/>
    </source>
</evidence>
<evidence type="ECO:0000259" key="5">
    <source>
        <dbReference type="PROSITE" id="PS51656"/>
    </source>
</evidence>
<dbReference type="InterPro" id="IPR007202">
    <property type="entry name" value="4Fe-4S_dom"/>
</dbReference>
<accession>A0A7V5LZ87</accession>
<dbReference type="PROSITE" id="PS51656">
    <property type="entry name" value="4FE4S"/>
    <property type="match status" value="1"/>
</dbReference>
<reference evidence="6" key="1">
    <citation type="journal article" date="2020" name="mSystems">
        <title>Genome- and Community-Level Interaction Insights into Carbon Utilization and Element Cycling Functions of Hydrothermarchaeota in Hydrothermal Sediment.</title>
        <authorList>
            <person name="Zhou Z."/>
            <person name="Liu Y."/>
            <person name="Xu W."/>
            <person name="Pan J."/>
            <person name="Luo Z.H."/>
            <person name="Li M."/>
        </authorList>
    </citation>
    <scope>NUCLEOTIDE SEQUENCE [LARGE SCALE GENOMIC DNA]</scope>
    <source>
        <strain evidence="6">HyVt-92</strain>
    </source>
</reference>
<gene>
    <name evidence="6" type="ORF">ENL39_04900</name>
</gene>
<dbReference type="Proteomes" id="UP000886070">
    <property type="component" value="Unassembled WGS sequence"/>
</dbReference>
<dbReference type="GO" id="GO:0046872">
    <property type="term" value="F:metal ion binding"/>
    <property type="evidence" value="ECO:0007669"/>
    <property type="project" value="UniProtKB-KW"/>
</dbReference>
<dbReference type="PANTHER" id="PTHR36214">
    <property type="match status" value="1"/>
</dbReference>
<keyword evidence="4" id="KW-0411">Iron-sulfur</keyword>
<organism evidence="6">
    <name type="scientific">Aerophobetes bacterium</name>
    <dbReference type="NCBI Taxonomy" id="2030807"/>
    <lineage>
        <taxon>Bacteria</taxon>
        <taxon>Candidatus Aerophobota</taxon>
    </lineage>
</organism>
<name>A0A7V5LZ87_UNCAE</name>
<sequence>MLLKGFTKIETFFPPCHPGEVETVTATAELTDDISEVFPYLNAILKGTIYNPKDKTLSFRKDGKGITLYSKKILVAGCKNPQEAREYLEELKKLINKTYEERDRITPSYKTRAKLTVLDIYRLLPKTNCRECGEATCMAFATKLVAEETFIDKCRPLFTDEHKDKREKILKILDEAGYKIPK</sequence>
<keyword evidence="3" id="KW-0408">Iron</keyword>
<evidence type="ECO:0000256" key="4">
    <source>
        <dbReference type="ARBA" id="ARBA00023014"/>
    </source>
</evidence>
<keyword evidence="1" id="KW-0004">4Fe-4S</keyword>
<evidence type="ECO:0000256" key="1">
    <source>
        <dbReference type="ARBA" id="ARBA00022485"/>
    </source>
</evidence>
<comment type="caution">
    <text evidence="6">The sequence shown here is derived from an EMBL/GenBank/DDBJ whole genome shotgun (WGS) entry which is preliminary data.</text>
</comment>
<dbReference type="Gene3D" id="1.10.15.40">
    <property type="entry name" value="Electron transport complex subunit B, putative Fe-S cluster"/>
    <property type="match status" value="1"/>
</dbReference>
<keyword evidence="2" id="KW-0479">Metal-binding</keyword>
<dbReference type="Pfam" id="PF04060">
    <property type="entry name" value="FeS"/>
    <property type="match status" value="1"/>
</dbReference>
<dbReference type="EMBL" id="DRTT01000137">
    <property type="protein sequence ID" value="HHF98806.1"/>
    <property type="molecule type" value="Genomic_DNA"/>
</dbReference>